<sequence length="116" mass="12523">MTIFKFQKNIYITTLTGLRFTRNFELLPLHLSICAFQSSAASAAVTAAAVNGAVAEIEDVAEDADVVTDEHDEADDDKAVATKEVAPLVSSCVTSASRCKSFSLMRAKRCCCCCRH</sequence>
<evidence type="ECO:0000313" key="2">
    <source>
        <dbReference type="Proteomes" id="UP000092445"/>
    </source>
</evidence>
<protein>
    <submittedName>
        <fullName evidence="1">Uncharacterized protein</fullName>
    </submittedName>
</protein>
<evidence type="ECO:0000313" key="1">
    <source>
        <dbReference type="EnsemblMetazoa" id="GPAI024239-PA"/>
    </source>
</evidence>
<accession>A0A1A9ZTA9</accession>
<reference evidence="2" key="1">
    <citation type="submission" date="2014-03" db="EMBL/GenBank/DDBJ databases">
        <authorList>
            <person name="Aksoy S."/>
            <person name="Warren W."/>
            <person name="Wilson R.K."/>
        </authorList>
    </citation>
    <scope>NUCLEOTIDE SEQUENCE [LARGE SCALE GENOMIC DNA]</scope>
    <source>
        <strain evidence="2">IAEA</strain>
    </source>
</reference>
<dbReference type="EnsemblMetazoa" id="GPAI024239-RA">
    <property type="protein sequence ID" value="GPAI024239-PA"/>
    <property type="gene ID" value="GPAI024239"/>
</dbReference>
<proteinExistence type="predicted"/>
<dbReference type="VEuPathDB" id="VectorBase:GPAI024239"/>
<dbReference type="AlphaFoldDB" id="A0A1A9ZTA9"/>
<name>A0A1A9ZTA9_GLOPL</name>
<reference evidence="1" key="2">
    <citation type="submission" date="2020-05" db="UniProtKB">
        <authorList>
            <consortium name="EnsemblMetazoa"/>
        </authorList>
    </citation>
    <scope>IDENTIFICATION</scope>
    <source>
        <strain evidence="1">IAEA</strain>
    </source>
</reference>
<dbReference type="Proteomes" id="UP000092445">
    <property type="component" value="Unassembled WGS sequence"/>
</dbReference>
<organism evidence="1 2">
    <name type="scientific">Glossina pallidipes</name>
    <name type="common">Tsetse fly</name>
    <dbReference type="NCBI Taxonomy" id="7398"/>
    <lineage>
        <taxon>Eukaryota</taxon>
        <taxon>Metazoa</taxon>
        <taxon>Ecdysozoa</taxon>
        <taxon>Arthropoda</taxon>
        <taxon>Hexapoda</taxon>
        <taxon>Insecta</taxon>
        <taxon>Pterygota</taxon>
        <taxon>Neoptera</taxon>
        <taxon>Endopterygota</taxon>
        <taxon>Diptera</taxon>
        <taxon>Brachycera</taxon>
        <taxon>Muscomorpha</taxon>
        <taxon>Hippoboscoidea</taxon>
        <taxon>Glossinidae</taxon>
        <taxon>Glossina</taxon>
    </lineage>
</organism>
<keyword evidence="2" id="KW-1185">Reference proteome</keyword>